<evidence type="ECO:0000313" key="3">
    <source>
        <dbReference type="Proteomes" id="UP000501705"/>
    </source>
</evidence>
<accession>A0A6G9XN09</accession>
<feature type="region of interest" description="Disordered" evidence="1">
    <location>
        <begin position="124"/>
        <end position="145"/>
    </location>
</feature>
<dbReference type="Proteomes" id="UP000501705">
    <property type="component" value="Chromosome"/>
</dbReference>
<evidence type="ECO:0000256" key="1">
    <source>
        <dbReference type="SAM" id="MobiDB-lite"/>
    </source>
</evidence>
<evidence type="ECO:0008006" key="4">
    <source>
        <dbReference type="Google" id="ProtNLM"/>
    </source>
</evidence>
<dbReference type="EMBL" id="CP046171">
    <property type="protein sequence ID" value="QIS02296.1"/>
    <property type="molecule type" value="Genomic_DNA"/>
</dbReference>
<reference evidence="2 3" key="1">
    <citation type="journal article" date="2019" name="ACS Chem. Biol.">
        <title>Identification and Mobilization of a Cryptic Antibiotic Biosynthesis Gene Locus from a Human-Pathogenic Nocardia Isolate.</title>
        <authorList>
            <person name="Herisse M."/>
            <person name="Ishida K."/>
            <person name="Porter J.L."/>
            <person name="Howden B."/>
            <person name="Hertweck C."/>
            <person name="Stinear T.P."/>
            <person name="Pidot S.J."/>
        </authorList>
    </citation>
    <scope>NUCLEOTIDE SEQUENCE [LARGE SCALE GENOMIC DNA]</scope>
    <source>
        <strain evidence="2 3">AUSMDU00024985</strain>
    </source>
</reference>
<dbReference type="AlphaFoldDB" id="A0A6G9XN09"/>
<dbReference type="Gene3D" id="3.30.1310.10">
    <property type="entry name" value="Nucleoid-associated protein YbaB-like domain"/>
    <property type="match status" value="2"/>
</dbReference>
<evidence type="ECO:0000313" key="2">
    <source>
        <dbReference type="EMBL" id="QIS02296.1"/>
    </source>
</evidence>
<gene>
    <name evidence="2" type="ORF">F5X71_08135</name>
</gene>
<protein>
    <recommendedName>
        <fullName evidence="4">YbaB/EbfC family DNA-binding protein</fullName>
    </recommendedName>
</protein>
<name>A0A6G9XN09_NOCBR</name>
<organism evidence="2 3">
    <name type="scientific">Nocardia brasiliensis</name>
    <dbReference type="NCBI Taxonomy" id="37326"/>
    <lineage>
        <taxon>Bacteria</taxon>
        <taxon>Bacillati</taxon>
        <taxon>Actinomycetota</taxon>
        <taxon>Actinomycetes</taxon>
        <taxon>Mycobacteriales</taxon>
        <taxon>Nocardiaceae</taxon>
        <taxon>Nocardia</taxon>
    </lineage>
</organism>
<proteinExistence type="predicted"/>
<sequence>MHGPNDRLRAEAAQFVDDIHQLITGFVEAKRRHQAVTASASAERGRILVTVDVSGAVTEVDFGDGIEQIGYQQLSRGVRYAAQQAAAAVKDKADEVLSAQRAALLRLPKLSDLVDWLPEEQQLADPPPALLTSPAERGPAAEANEPTGLGELQELRAQLFATASAAGRRVSVAVNADGVLIDLRFSGAVGDLDYPELGEAIVVASRAAVVSVARKVSELYAPTIPDDRPQFAAPDVVLAGLERLRDQLR</sequence>
<dbReference type="SUPFAM" id="SSF82607">
    <property type="entry name" value="YbaB-like"/>
    <property type="match status" value="2"/>
</dbReference>
<dbReference type="RefSeq" id="WP_167461391.1">
    <property type="nucleotide sequence ID" value="NZ_CP046171.1"/>
</dbReference>
<dbReference type="InterPro" id="IPR036894">
    <property type="entry name" value="YbaB-like_sf"/>
</dbReference>